<evidence type="ECO:0000313" key="8">
    <source>
        <dbReference type="Proteomes" id="UP000789595"/>
    </source>
</evidence>
<keyword evidence="4 5" id="KW-0413">Isomerase</keyword>
<dbReference type="OrthoDB" id="1902587at2759"/>
<evidence type="ECO:0000256" key="3">
    <source>
        <dbReference type="ARBA" id="ARBA00023110"/>
    </source>
</evidence>
<dbReference type="EC" id="5.2.1.8" evidence="2 5"/>
<dbReference type="Pfam" id="PF00254">
    <property type="entry name" value="FKBP_C"/>
    <property type="match status" value="1"/>
</dbReference>
<dbReference type="PANTHER" id="PTHR43811">
    <property type="entry name" value="FKBP-TYPE PEPTIDYL-PROLYL CIS-TRANS ISOMERASE FKPA"/>
    <property type="match status" value="1"/>
</dbReference>
<dbReference type="PROSITE" id="PS50059">
    <property type="entry name" value="FKBP_PPIASE"/>
    <property type="match status" value="1"/>
</dbReference>
<evidence type="ECO:0000256" key="2">
    <source>
        <dbReference type="ARBA" id="ARBA00013194"/>
    </source>
</evidence>
<dbReference type="GO" id="GO:0003755">
    <property type="term" value="F:peptidyl-prolyl cis-trans isomerase activity"/>
    <property type="evidence" value="ECO:0007669"/>
    <property type="project" value="UniProtKB-KW"/>
</dbReference>
<dbReference type="Gene3D" id="3.10.50.40">
    <property type="match status" value="1"/>
</dbReference>
<feature type="domain" description="PPIase FKBP-type" evidence="6">
    <location>
        <begin position="84"/>
        <end position="191"/>
    </location>
</feature>
<organism evidence="7 8">
    <name type="scientific">Pelagomonas calceolata</name>
    <dbReference type="NCBI Taxonomy" id="35677"/>
    <lineage>
        <taxon>Eukaryota</taxon>
        <taxon>Sar</taxon>
        <taxon>Stramenopiles</taxon>
        <taxon>Ochrophyta</taxon>
        <taxon>Pelagophyceae</taxon>
        <taxon>Pelagomonadales</taxon>
        <taxon>Pelagomonadaceae</taxon>
        <taxon>Pelagomonas</taxon>
    </lineage>
</organism>
<comment type="catalytic activity">
    <reaction evidence="1 5">
        <text>[protein]-peptidylproline (omega=180) = [protein]-peptidylproline (omega=0)</text>
        <dbReference type="Rhea" id="RHEA:16237"/>
        <dbReference type="Rhea" id="RHEA-COMP:10747"/>
        <dbReference type="Rhea" id="RHEA-COMP:10748"/>
        <dbReference type="ChEBI" id="CHEBI:83833"/>
        <dbReference type="ChEBI" id="CHEBI:83834"/>
        <dbReference type="EC" id="5.2.1.8"/>
    </reaction>
</comment>
<dbReference type="InterPro" id="IPR001179">
    <property type="entry name" value="PPIase_FKBP_dom"/>
</dbReference>
<evidence type="ECO:0000313" key="7">
    <source>
        <dbReference type="EMBL" id="CAH0370689.1"/>
    </source>
</evidence>
<gene>
    <name evidence="7" type="ORF">PECAL_3P05890</name>
</gene>
<dbReference type="PANTHER" id="PTHR43811:SF19">
    <property type="entry name" value="39 KDA FK506-BINDING NUCLEAR PROTEIN"/>
    <property type="match status" value="1"/>
</dbReference>
<dbReference type="AlphaFoldDB" id="A0A8J2WWV0"/>
<dbReference type="InterPro" id="IPR046357">
    <property type="entry name" value="PPIase_dom_sf"/>
</dbReference>
<name>A0A8J2WWV0_9STRA</name>
<evidence type="ECO:0000256" key="4">
    <source>
        <dbReference type="ARBA" id="ARBA00023235"/>
    </source>
</evidence>
<comment type="caution">
    <text evidence="7">The sequence shown here is derived from an EMBL/GenBank/DDBJ whole genome shotgun (WGS) entry which is preliminary data.</text>
</comment>
<evidence type="ECO:0000256" key="5">
    <source>
        <dbReference type="PROSITE-ProRule" id="PRU00277"/>
    </source>
</evidence>
<proteinExistence type="predicted"/>
<accession>A0A8J2WWV0</accession>
<dbReference type="Proteomes" id="UP000789595">
    <property type="component" value="Unassembled WGS sequence"/>
</dbReference>
<protein>
    <recommendedName>
        <fullName evidence="2 5">peptidylprolyl isomerase</fullName>
        <ecNumber evidence="2 5">5.2.1.8</ecNumber>
    </recommendedName>
</protein>
<dbReference type="EMBL" id="CAKKNE010000003">
    <property type="protein sequence ID" value="CAH0370689.1"/>
    <property type="molecule type" value="Genomic_DNA"/>
</dbReference>
<reference evidence="7" key="1">
    <citation type="submission" date="2021-11" db="EMBL/GenBank/DDBJ databases">
        <authorList>
            <consortium name="Genoscope - CEA"/>
            <person name="William W."/>
        </authorList>
    </citation>
    <scope>NUCLEOTIDE SEQUENCE</scope>
</reference>
<dbReference type="SUPFAM" id="SSF54534">
    <property type="entry name" value="FKBP-like"/>
    <property type="match status" value="1"/>
</dbReference>
<keyword evidence="8" id="KW-1185">Reference proteome</keyword>
<evidence type="ECO:0000259" key="6">
    <source>
        <dbReference type="PROSITE" id="PS50059"/>
    </source>
</evidence>
<sequence length="230" mass="24236">MLVRLCALGALTHAARPTRVVGRRPALAGAAAAIACPARANPPPVDTDRVAVPELPQQPRGLKLKNGLKFTDGTVGPGEKLRWGQVVKIKYVAYTRESGDAPLKRYDASDAYLVRHGNGRDVRGLDEGIHTMRVGGTRRVEVPPNLGYTAPGLGPMPESAGGRRTLDRALDDMAGKPGAAVVYDVAVLSAWTDDADAGYYADESFSGDEIQVIVGKAEKIGRGLAKAAGE</sequence>
<evidence type="ECO:0000256" key="1">
    <source>
        <dbReference type="ARBA" id="ARBA00000971"/>
    </source>
</evidence>
<keyword evidence="3 5" id="KW-0697">Rotamase</keyword>